<dbReference type="EMBL" id="BNAU01000003">
    <property type="protein sequence ID" value="GHE95983.1"/>
    <property type="molecule type" value="Genomic_DNA"/>
</dbReference>
<evidence type="ECO:0000313" key="4">
    <source>
        <dbReference type="EMBL" id="GHE95983.1"/>
    </source>
</evidence>
<evidence type="ECO:0000313" key="5">
    <source>
        <dbReference type="Proteomes" id="UP000605897"/>
    </source>
</evidence>
<keyword evidence="2" id="KW-0472">Membrane</keyword>
<evidence type="ECO:0000256" key="1">
    <source>
        <dbReference type="SAM" id="MobiDB-lite"/>
    </source>
</evidence>
<feature type="region of interest" description="Disordered" evidence="1">
    <location>
        <begin position="184"/>
        <end position="228"/>
    </location>
</feature>
<accession>A0ABQ3IZ31</accession>
<feature type="transmembrane region" description="Helical" evidence="2">
    <location>
        <begin position="262"/>
        <end position="280"/>
    </location>
</feature>
<feature type="transmembrane region" description="Helical" evidence="2">
    <location>
        <begin position="140"/>
        <end position="156"/>
    </location>
</feature>
<feature type="transmembrane region" description="Helical" evidence="2">
    <location>
        <begin position="69"/>
        <end position="92"/>
    </location>
</feature>
<protein>
    <submittedName>
        <fullName evidence="4">PspC family transcriptional regulator</fullName>
    </submittedName>
</protein>
<comment type="caution">
    <text evidence="4">The sequence shown here is derived from an EMBL/GenBank/DDBJ whole genome shotgun (WGS) entry which is preliminary data.</text>
</comment>
<dbReference type="InterPro" id="IPR007168">
    <property type="entry name" value="Phageshock_PspC_N"/>
</dbReference>
<sequence>MCARPGSRMLVTMNDTAEAPKPHGLGGFEETVKDFWASRPRRPARGGKIGGVAAAIGNRYGIDPVIVRVAFVTATVFGGVGASLYLLCWLLFPAEGDTASPIESLFGQGRSSMSKHMTIVLAILFFPLSSWAFAGGWFDGGGIIGAAMMVTALYLLHRGRGHLNRPVPATPAAAGVGPAAFSMSAPGTTEQAESGWDPLGADPMAWDLPDPVPPPSPAPPRPPRAPRRTSKIGVATFGLALLVAGVGAAIGSTGDAWFSPQHVIGLVLGVLGVGMVAGAFAGGGRKLAVLAVPLSIVGVALTTVPIGDYSGGMGDLRVTPASAAEVLPSYQRTAGTVDLDLTRLPADVPVRTEVHLGAGDTTVRVPATADVTYSCASQAGDVSCFGRETNGVGIAPLTGVDYGIDGPGGLQLTLTADQGVGSLEVRRG</sequence>
<feature type="transmembrane region" description="Helical" evidence="2">
    <location>
        <begin position="287"/>
        <end position="307"/>
    </location>
</feature>
<keyword evidence="2" id="KW-0812">Transmembrane</keyword>
<evidence type="ECO:0000259" key="3">
    <source>
        <dbReference type="Pfam" id="PF04024"/>
    </source>
</evidence>
<gene>
    <name evidence="4" type="ORF">GCM10017786_30640</name>
</gene>
<keyword evidence="2" id="KW-1133">Transmembrane helix</keyword>
<keyword evidence="5" id="KW-1185">Reference proteome</keyword>
<name>A0ABQ3IZ31_9PSEU</name>
<feature type="transmembrane region" description="Helical" evidence="2">
    <location>
        <begin position="232"/>
        <end position="250"/>
    </location>
</feature>
<feature type="compositionally biased region" description="Pro residues" evidence="1">
    <location>
        <begin position="210"/>
        <end position="223"/>
    </location>
</feature>
<evidence type="ECO:0000256" key="2">
    <source>
        <dbReference type="SAM" id="Phobius"/>
    </source>
</evidence>
<dbReference type="Proteomes" id="UP000605897">
    <property type="component" value="Unassembled WGS sequence"/>
</dbReference>
<feature type="domain" description="Phage shock protein PspC N-terminal" evidence="3">
    <location>
        <begin position="39"/>
        <end position="95"/>
    </location>
</feature>
<dbReference type="Pfam" id="PF04024">
    <property type="entry name" value="PspC"/>
    <property type="match status" value="1"/>
</dbReference>
<proteinExistence type="predicted"/>
<organism evidence="4 5">
    <name type="scientific">Amycolatopsis deserti</name>
    <dbReference type="NCBI Taxonomy" id="185696"/>
    <lineage>
        <taxon>Bacteria</taxon>
        <taxon>Bacillati</taxon>
        <taxon>Actinomycetota</taxon>
        <taxon>Actinomycetes</taxon>
        <taxon>Pseudonocardiales</taxon>
        <taxon>Pseudonocardiaceae</taxon>
        <taxon>Amycolatopsis</taxon>
    </lineage>
</organism>
<reference evidence="5" key="1">
    <citation type="journal article" date="2019" name="Int. J. Syst. Evol. Microbiol.">
        <title>The Global Catalogue of Microorganisms (GCM) 10K type strain sequencing project: providing services to taxonomists for standard genome sequencing and annotation.</title>
        <authorList>
            <consortium name="The Broad Institute Genomics Platform"/>
            <consortium name="The Broad Institute Genome Sequencing Center for Infectious Disease"/>
            <person name="Wu L."/>
            <person name="Ma J."/>
        </authorList>
    </citation>
    <scope>NUCLEOTIDE SEQUENCE [LARGE SCALE GENOMIC DNA]</scope>
    <source>
        <strain evidence="5">CGMCC 4.7677</strain>
    </source>
</reference>